<evidence type="ECO:0000313" key="1">
    <source>
        <dbReference type="EMBL" id="SPZ95178.1"/>
    </source>
</evidence>
<dbReference type="SUPFAM" id="SSF56935">
    <property type="entry name" value="Porins"/>
    <property type="match status" value="1"/>
</dbReference>
<protein>
    <recommendedName>
        <fullName evidence="3">Porin</fullName>
    </recommendedName>
</protein>
<evidence type="ECO:0000313" key="2">
    <source>
        <dbReference type="Proteomes" id="UP000251241"/>
    </source>
</evidence>
<dbReference type="Pfam" id="PF07642">
    <property type="entry name" value="BBP2"/>
    <property type="match status" value="1"/>
</dbReference>
<evidence type="ECO:0008006" key="3">
    <source>
        <dbReference type="Google" id="ProtNLM"/>
    </source>
</evidence>
<sequence length="350" mass="39153">MKRLLTTVILSTFLINTATCQEETKEKEIEISGSVDTYWKYDFQNKPNINTYFTEDNNSVSIGMVDLAVKKKFKKASFVGELSFGPRGQYRSIMNGDGQAGDDKNSFHIQNLYVGYDLTEKLNLTAGFMGTFVGFEVISPTYNFHYSTSYLFGAGPFQDAGLKATYSFSDKVALMVGLFNDWNVYQDMNGVSHVGSQLAYTPNDKSSFYLNFLTGSSAGGKNNYSSGTLVDLVANYDFTSKFFLGLNATNYKKRDGGGYSGIALYPRIHFSENFGLGLREEFFQTHKEEENGIPSSNILATTLTAEYNYHGFKFIPEIRIDKGNTERFIKNDLSPTKSAGQFLLACVYSF</sequence>
<name>A0A2X2JMK4_SPHMU</name>
<dbReference type="RefSeq" id="WP_112376615.1">
    <property type="nucleotide sequence ID" value="NZ_CP069793.1"/>
</dbReference>
<dbReference type="InterPro" id="IPR011486">
    <property type="entry name" value="BBP2"/>
</dbReference>
<dbReference type="GeneID" id="97180544"/>
<dbReference type="AlphaFoldDB" id="A0A2X2JMK4"/>
<proteinExistence type="predicted"/>
<dbReference type="EMBL" id="UAUU01000011">
    <property type="protein sequence ID" value="SPZ95178.1"/>
    <property type="molecule type" value="Genomic_DNA"/>
</dbReference>
<accession>A0A2X2JMK4</accession>
<organism evidence="1 2">
    <name type="scientific">Sphingobacterium multivorum</name>
    <dbReference type="NCBI Taxonomy" id="28454"/>
    <lineage>
        <taxon>Bacteria</taxon>
        <taxon>Pseudomonadati</taxon>
        <taxon>Bacteroidota</taxon>
        <taxon>Sphingobacteriia</taxon>
        <taxon>Sphingobacteriales</taxon>
        <taxon>Sphingobacteriaceae</taxon>
        <taxon>Sphingobacterium</taxon>
    </lineage>
</organism>
<dbReference type="Proteomes" id="UP000251241">
    <property type="component" value="Unassembled WGS sequence"/>
</dbReference>
<gene>
    <name evidence="1" type="ORF">NCTC11343_05818</name>
</gene>
<reference evidence="1 2" key="1">
    <citation type="submission" date="2018-06" db="EMBL/GenBank/DDBJ databases">
        <authorList>
            <consortium name="Pathogen Informatics"/>
            <person name="Doyle S."/>
        </authorList>
    </citation>
    <scope>NUCLEOTIDE SEQUENCE [LARGE SCALE GENOMIC DNA]</scope>
    <source>
        <strain evidence="1 2">NCTC11343</strain>
    </source>
</reference>